<accession>A0AAW1RXT8</accession>
<dbReference type="Proteomes" id="UP001445335">
    <property type="component" value="Unassembled WGS sequence"/>
</dbReference>
<dbReference type="Pfam" id="PF00005">
    <property type="entry name" value="ABC_tran"/>
    <property type="match status" value="1"/>
</dbReference>
<comment type="caution">
    <text evidence="10">The sequence shown here is derived from an EMBL/GenBank/DDBJ whole genome shotgun (WGS) entry which is preliminary data.</text>
</comment>
<dbReference type="PROSITE" id="PS50893">
    <property type="entry name" value="ABC_TRANSPORTER_2"/>
    <property type="match status" value="1"/>
</dbReference>
<feature type="transmembrane region" description="Helical" evidence="8">
    <location>
        <begin position="504"/>
        <end position="522"/>
    </location>
</feature>
<evidence type="ECO:0000259" key="9">
    <source>
        <dbReference type="PROSITE" id="PS50893"/>
    </source>
</evidence>
<reference evidence="10 11" key="1">
    <citation type="journal article" date="2024" name="Nat. Commun.">
        <title>Phylogenomics reveals the evolutionary origins of lichenization in chlorophyte algae.</title>
        <authorList>
            <person name="Puginier C."/>
            <person name="Libourel C."/>
            <person name="Otte J."/>
            <person name="Skaloud P."/>
            <person name="Haon M."/>
            <person name="Grisel S."/>
            <person name="Petersen M."/>
            <person name="Berrin J.G."/>
            <person name="Delaux P.M."/>
            <person name="Dal Grande F."/>
            <person name="Keller J."/>
        </authorList>
    </citation>
    <scope>NUCLEOTIDE SEQUENCE [LARGE SCALE GENOMIC DNA]</scope>
    <source>
        <strain evidence="10 11">SAG 245.80</strain>
    </source>
</reference>
<dbReference type="PANTHER" id="PTHR48041:SF125">
    <property type="entry name" value="ABC TRANSPORTER G FAMILY"/>
    <property type="match status" value="1"/>
</dbReference>
<feature type="transmembrane region" description="Helical" evidence="8">
    <location>
        <begin position="578"/>
        <end position="602"/>
    </location>
</feature>
<dbReference type="Gene3D" id="3.40.50.300">
    <property type="entry name" value="P-loop containing nucleotide triphosphate hydrolases"/>
    <property type="match status" value="1"/>
</dbReference>
<feature type="transmembrane region" description="Helical" evidence="8">
    <location>
        <begin position="614"/>
        <end position="640"/>
    </location>
</feature>
<feature type="domain" description="ABC transporter" evidence="9">
    <location>
        <begin position="129"/>
        <end position="369"/>
    </location>
</feature>
<dbReference type="Pfam" id="PF01061">
    <property type="entry name" value="ABC2_membrane"/>
    <property type="match status" value="1"/>
</dbReference>
<evidence type="ECO:0000256" key="7">
    <source>
        <dbReference type="ARBA" id="ARBA00023136"/>
    </source>
</evidence>
<feature type="transmembrane region" description="Helical" evidence="8">
    <location>
        <begin position="534"/>
        <end position="557"/>
    </location>
</feature>
<dbReference type="InterPro" id="IPR003593">
    <property type="entry name" value="AAA+_ATPase"/>
</dbReference>
<keyword evidence="6 8" id="KW-1133">Transmembrane helix</keyword>
<evidence type="ECO:0000313" key="10">
    <source>
        <dbReference type="EMBL" id="KAK9838570.1"/>
    </source>
</evidence>
<evidence type="ECO:0000313" key="11">
    <source>
        <dbReference type="Proteomes" id="UP001445335"/>
    </source>
</evidence>
<dbReference type="SMART" id="SM00382">
    <property type="entry name" value="AAA"/>
    <property type="match status" value="1"/>
</dbReference>
<sequence length="777" mass="84594">MSAGPMAAQRVGTEVALDFLTTESGQGEAERVSRRRLQVCAPLPESSPPSFIRSRAGSLASSVLDGLDKVGVAPAPILEEVPKASRVCLEYQHVSAWVPATAGSPGLLPDLRWLFKCGGKTADHGGGSDSASDASERPSKHRQILFDVSGCCRPGEVLALMGPSGSGKTSLLSIVGARAQSHMRQEGTIAFNGQALTKRLRRSIGFVLQDDLLYENLTVYETLYYAAVLRLPRDTPEAEKIARVNAVIAALGIDSCRDTIIGGHKRKGVSGGERKRVSIGHEMLINPSVLMLDEPTSGLDSTTAMHVLEILRGLATGGRAVITTIHQPSSRLFQQLDKLLLLSQGRPMYYGRAASADEYFSVLGFPVPYRINAADHILDLASGDISTPAREGEDARCFLVECSERLQRRHALEGYEPHAQAALLAVRSDVEAGRADVPAAHIVAAEIKRLELEADHLVAEDVESGHVAAPAGPRWGASYATQLRILFTRALVVRRFQSLSVQDITQFIIIGLLTGCFWFQRAGKSTLAASQDTLGLLFFELMFVTFRTLFVALFTWPEEMLIIKKERASGMYRLSAMYFARSAADLPLDFAIPTIFILIVYMMGHLRYSAAAFFANYFTVLLLALVAQGLGLLIGTIVAVPKTAQTIASIVVLTFVLTGGYFVRGIPVWIEWIKYISFVYYGFSLLVHAEYQGRVIHSCVDPALLSDPAASSVQVDVHDPDGNPMCHPVAKLQASLGLQQDPNDPNMQILNGCALLGWLLLYRTLVYVALRWKTAKN</sequence>
<evidence type="ECO:0000256" key="5">
    <source>
        <dbReference type="ARBA" id="ARBA00022840"/>
    </source>
</evidence>
<evidence type="ECO:0000256" key="6">
    <source>
        <dbReference type="ARBA" id="ARBA00022989"/>
    </source>
</evidence>
<keyword evidence="7 8" id="KW-0472">Membrane</keyword>
<proteinExistence type="predicted"/>
<dbReference type="PANTHER" id="PTHR48041">
    <property type="entry name" value="ABC TRANSPORTER G FAMILY MEMBER 28"/>
    <property type="match status" value="1"/>
</dbReference>
<keyword evidence="2" id="KW-0813">Transport</keyword>
<feature type="transmembrane region" description="Helical" evidence="8">
    <location>
        <begin position="749"/>
        <end position="770"/>
    </location>
</feature>
<dbReference type="InterPro" id="IPR027417">
    <property type="entry name" value="P-loop_NTPase"/>
</dbReference>
<dbReference type="InterPro" id="IPR050352">
    <property type="entry name" value="ABCG_transporters"/>
</dbReference>
<feature type="transmembrane region" description="Helical" evidence="8">
    <location>
        <begin position="647"/>
        <end position="670"/>
    </location>
</feature>
<gene>
    <name evidence="10" type="ORF">WJX81_007818</name>
</gene>
<comment type="subcellular location">
    <subcellularLocation>
        <location evidence="1">Membrane</location>
        <topology evidence="1">Multi-pass membrane protein</topology>
    </subcellularLocation>
</comment>
<keyword evidence="5" id="KW-0067">ATP-binding</keyword>
<evidence type="ECO:0000256" key="8">
    <source>
        <dbReference type="SAM" id="Phobius"/>
    </source>
</evidence>
<dbReference type="AlphaFoldDB" id="A0AAW1RXT8"/>
<dbReference type="InterPro" id="IPR013525">
    <property type="entry name" value="ABC2_TM"/>
</dbReference>
<dbReference type="EMBL" id="JALJOU010000018">
    <property type="protein sequence ID" value="KAK9838570.1"/>
    <property type="molecule type" value="Genomic_DNA"/>
</dbReference>
<evidence type="ECO:0000256" key="4">
    <source>
        <dbReference type="ARBA" id="ARBA00022741"/>
    </source>
</evidence>
<dbReference type="InterPro" id="IPR003439">
    <property type="entry name" value="ABC_transporter-like_ATP-bd"/>
</dbReference>
<keyword evidence="3 8" id="KW-0812">Transmembrane</keyword>
<keyword evidence="11" id="KW-1185">Reference proteome</keyword>
<keyword evidence="4" id="KW-0547">Nucleotide-binding</keyword>
<protein>
    <recommendedName>
        <fullName evidence="9">ABC transporter domain-containing protein</fullName>
    </recommendedName>
</protein>
<organism evidence="10 11">
    <name type="scientific">Elliptochloris bilobata</name>
    <dbReference type="NCBI Taxonomy" id="381761"/>
    <lineage>
        <taxon>Eukaryota</taxon>
        <taxon>Viridiplantae</taxon>
        <taxon>Chlorophyta</taxon>
        <taxon>core chlorophytes</taxon>
        <taxon>Trebouxiophyceae</taxon>
        <taxon>Trebouxiophyceae incertae sedis</taxon>
        <taxon>Elliptochloris clade</taxon>
        <taxon>Elliptochloris</taxon>
    </lineage>
</organism>
<dbReference type="GO" id="GO:0140359">
    <property type="term" value="F:ABC-type transporter activity"/>
    <property type="evidence" value="ECO:0007669"/>
    <property type="project" value="InterPro"/>
</dbReference>
<dbReference type="SUPFAM" id="SSF52540">
    <property type="entry name" value="P-loop containing nucleoside triphosphate hydrolases"/>
    <property type="match status" value="1"/>
</dbReference>
<evidence type="ECO:0000256" key="1">
    <source>
        <dbReference type="ARBA" id="ARBA00004141"/>
    </source>
</evidence>
<name>A0AAW1RXT8_9CHLO</name>
<dbReference type="GO" id="GO:0005524">
    <property type="term" value="F:ATP binding"/>
    <property type="evidence" value="ECO:0007669"/>
    <property type="project" value="UniProtKB-KW"/>
</dbReference>
<evidence type="ECO:0000256" key="3">
    <source>
        <dbReference type="ARBA" id="ARBA00022692"/>
    </source>
</evidence>
<dbReference type="GO" id="GO:0016887">
    <property type="term" value="F:ATP hydrolysis activity"/>
    <property type="evidence" value="ECO:0007669"/>
    <property type="project" value="InterPro"/>
</dbReference>
<evidence type="ECO:0000256" key="2">
    <source>
        <dbReference type="ARBA" id="ARBA00022448"/>
    </source>
</evidence>
<dbReference type="GO" id="GO:0016020">
    <property type="term" value="C:membrane"/>
    <property type="evidence" value="ECO:0007669"/>
    <property type="project" value="UniProtKB-SubCell"/>
</dbReference>